<dbReference type="FunFam" id="3.40.50.720:FF:000021">
    <property type="entry name" value="D-3-phosphoglycerate dehydrogenase"/>
    <property type="match status" value="1"/>
</dbReference>
<name>W0RIK5_9BACT</name>
<evidence type="ECO:0000256" key="11">
    <source>
        <dbReference type="RuleBase" id="RU363003"/>
    </source>
</evidence>
<proteinExistence type="inferred from homology"/>
<dbReference type="SUPFAM" id="SSF55021">
    <property type="entry name" value="ACT-like"/>
    <property type="match status" value="1"/>
</dbReference>
<reference evidence="13 14" key="1">
    <citation type="journal article" date="2014" name="Genome Announc.">
        <title>Genome Sequence and Methylome of Soil Bacterium Gemmatirosa kalamazoonensis KBS708T, a Member of the Rarely Cultivated Gemmatimonadetes Phylum.</title>
        <authorList>
            <person name="Debruyn J.M."/>
            <person name="Radosevich M."/>
            <person name="Wommack K.E."/>
            <person name="Polson S.W."/>
            <person name="Hauser L.J."/>
            <person name="Fawaz M.N."/>
            <person name="Korlach J."/>
            <person name="Tsai Y.C."/>
        </authorList>
    </citation>
    <scope>NUCLEOTIDE SEQUENCE [LARGE SCALE GENOMIC DNA]</scope>
    <source>
        <strain evidence="13 14">KBS708</strain>
    </source>
</reference>
<keyword evidence="8 11" id="KW-0718">Serine biosynthesis</keyword>
<dbReference type="FunCoup" id="W0RIK5">
    <property type="interactions" value="392"/>
</dbReference>
<comment type="similarity">
    <text evidence="3 11">Belongs to the D-isomer specific 2-hydroxyacid dehydrogenase family.</text>
</comment>
<dbReference type="GO" id="GO:0051287">
    <property type="term" value="F:NAD binding"/>
    <property type="evidence" value="ECO:0007669"/>
    <property type="project" value="UniProtKB-UniRule"/>
</dbReference>
<evidence type="ECO:0000256" key="8">
    <source>
        <dbReference type="ARBA" id="ARBA00023299"/>
    </source>
</evidence>
<dbReference type="Pfam" id="PF02826">
    <property type="entry name" value="2-Hacid_dh_C"/>
    <property type="match status" value="1"/>
</dbReference>
<evidence type="ECO:0000256" key="7">
    <source>
        <dbReference type="ARBA" id="ARBA00023027"/>
    </source>
</evidence>
<dbReference type="Pfam" id="PF00389">
    <property type="entry name" value="2-Hacid_dh"/>
    <property type="match status" value="1"/>
</dbReference>
<dbReference type="GO" id="GO:0004617">
    <property type="term" value="F:phosphoglycerate dehydrogenase activity"/>
    <property type="evidence" value="ECO:0007669"/>
    <property type="project" value="UniProtKB-UniRule"/>
</dbReference>
<dbReference type="Pfam" id="PF01842">
    <property type="entry name" value="ACT"/>
    <property type="match status" value="1"/>
</dbReference>
<dbReference type="PROSITE" id="PS00065">
    <property type="entry name" value="D_2_HYDROXYACID_DH_1"/>
    <property type="match status" value="1"/>
</dbReference>
<evidence type="ECO:0000256" key="1">
    <source>
        <dbReference type="ARBA" id="ARBA00003800"/>
    </source>
</evidence>
<dbReference type="CDD" id="cd04902">
    <property type="entry name" value="ACT_3PGDH-xct"/>
    <property type="match status" value="1"/>
</dbReference>
<dbReference type="NCBIfam" id="TIGR01327">
    <property type="entry name" value="PGDH"/>
    <property type="match status" value="1"/>
</dbReference>
<evidence type="ECO:0000256" key="9">
    <source>
        <dbReference type="ARBA" id="ARBA00048126"/>
    </source>
</evidence>
<dbReference type="InterPro" id="IPR002912">
    <property type="entry name" value="ACT_dom"/>
</dbReference>
<organism evidence="13 14">
    <name type="scientific">Gemmatirosa kalamazoonensis</name>
    <dbReference type="NCBI Taxonomy" id="861299"/>
    <lineage>
        <taxon>Bacteria</taxon>
        <taxon>Pseudomonadati</taxon>
        <taxon>Gemmatimonadota</taxon>
        <taxon>Gemmatimonadia</taxon>
        <taxon>Gemmatimonadales</taxon>
        <taxon>Gemmatimonadaceae</taxon>
        <taxon>Gemmatirosa</taxon>
    </lineage>
</organism>
<dbReference type="SUPFAM" id="SSF52283">
    <property type="entry name" value="Formate/glycerate dehydrogenase catalytic domain-like"/>
    <property type="match status" value="1"/>
</dbReference>
<dbReference type="InterPro" id="IPR029752">
    <property type="entry name" value="D-isomer_DH_CS1"/>
</dbReference>
<comment type="catalytic activity">
    <reaction evidence="10 11">
        <text>(2R)-3-phosphoglycerate + NAD(+) = 3-phosphooxypyruvate + NADH + H(+)</text>
        <dbReference type="Rhea" id="RHEA:12641"/>
        <dbReference type="ChEBI" id="CHEBI:15378"/>
        <dbReference type="ChEBI" id="CHEBI:18110"/>
        <dbReference type="ChEBI" id="CHEBI:57540"/>
        <dbReference type="ChEBI" id="CHEBI:57945"/>
        <dbReference type="ChEBI" id="CHEBI:58272"/>
        <dbReference type="EC" id="1.1.1.95"/>
    </reaction>
</comment>
<dbReference type="PROSITE" id="PS00670">
    <property type="entry name" value="D_2_HYDROXYACID_DH_2"/>
    <property type="match status" value="1"/>
</dbReference>
<dbReference type="InterPro" id="IPR006140">
    <property type="entry name" value="D-isomer_DH_NAD-bd"/>
</dbReference>
<dbReference type="AlphaFoldDB" id="W0RIK5"/>
<evidence type="ECO:0000256" key="5">
    <source>
        <dbReference type="ARBA" id="ARBA00022605"/>
    </source>
</evidence>
<evidence type="ECO:0000313" key="14">
    <source>
        <dbReference type="Proteomes" id="UP000019151"/>
    </source>
</evidence>
<dbReference type="PANTHER" id="PTHR42789:SF1">
    <property type="entry name" value="D-ISOMER SPECIFIC 2-HYDROXYACID DEHYDROGENASE FAMILY PROTEIN (AFU_ORTHOLOGUE AFUA_6G10090)"/>
    <property type="match status" value="1"/>
</dbReference>
<dbReference type="InterPro" id="IPR006236">
    <property type="entry name" value="PGDH"/>
</dbReference>
<dbReference type="PANTHER" id="PTHR42789">
    <property type="entry name" value="D-ISOMER SPECIFIC 2-HYDROXYACID DEHYDROGENASE FAMILY PROTEIN (AFU_ORTHOLOGUE AFUA_6G10090)"/>
    <property type="match status" value="1"/>
</dbReference>
<evidence type="ECO:0000256" key="6">
    <source>
        <dbReference type="ARBA" id="ARBA00023002"/>
    </source>
</evidence>
<dbReference type="Proteomes" id="UP000019151">
    <property type="component" value="Chromosome"/>
</dbReference>
<dbReference type="CDD" id="cd12173">
    <property type="entry name" value="PGDH_4"/>
    <property type="match status" value="1"/>
</dbReference>
<keyword evidence="14" id="KW-1185">Reference proteome</keyword>
<dbReference type="SUPFAM" id="SSF143548">
    <property type="entry name" value="Serine metabolism enzymes domain"/>
    <property type="match status" value="1"/>
</dbReference>
<dbReference type="KEGG" id="gba:J421_1681"/>
<dbReference type="InterPro" id="IPR036291">
    <property type="entry name" value="NAD(P)-bd_dom_sf"/>
</dbReference>
<dbReference type="PATRIC" id="fig|861299.3.peg.1707"/>
<accession>W0RIK5</accession>
<gene>
    <name evidence="13" type="ORF">J421_1681</name>
</gene>
<dbReference type="HOGENOM" id="CLU_019796_8_1_0"/>
<keyword evidence="6 11" id="KW-0560">Oxidoreductase</keyword>
<dbReference type="InterPro" id="IPR050857">
    <property type="entry name" value="D-2-hydroxyacid_DH"/>
</dbReference>
<feature type="domain" description="ACT" evidence="12">
    <location>
        <begin position="459"/>
        <end position="531"/>
    </location>
</feature>
<dbReference type="GO" id="GO:0006564">
    <property type="term" value="P:L-serine biosynthetic process"/>
    <property type="evidence" value="ECO:0007669"/>
    <property type="project" value="UniProtKB-UniRule"/>
</dbReference>
<dbReference type="InParanoid" id="W0RIK5"/>
<dbReference type="PROSITE" id="PS51671">
    <property type="entry name" value="ACT"/>
    <property type="match status" value="1"/>
</dbReference>
<dbReference type="Gene3D" id="3.40.50.720">
    <property type="entry name" value="NAD(P)-binding Rossmann-like Domain"/>
    <property type="match status" value="2"/>
</dbReference>
<keyword evidence="5 11" id="KW-0028">Amino-acid biosynthesis</keyword>
<dbReference type="eggNOG" id="COG0111">
    <property type="taxonomic scope" value="Bacteria"/>
</dbReference>
<keyword evidence="7 11" id="KW-0520">NAD</keyword>
<evidence type="ECO:0000256" key="10">
    <source>
        <dbReference type="ARBA" id="ARBA00048731"/>
    </source>
</evidence>
<dbReference type="EMBL" id="CP007128">
    <property type="protein sequence ID" value="AHG89218.1"/>
    <property type="molecule type" value="Genomic_DNA"/>
</dbReference>
<comment type="pathway">
    <text evidence="2 11">Amino-acid biosynthesis; L-serine biosynthesis; L-serine from 3-phospho-D-glycerate: step 1/3.</text>
</comment>
<evidence type="ECO:0000259" key="12">
    <source>
        <dbReference type="PROSITE" id="PS51671"/>
    </source>
</evidence>
<dbReference type="Gene3D" id="3.30.1330.90">
    <property type="entry name" value="D-3-phosphoglycerate dehydrogenase, domain 3"/>
    <property type="match status" value="1"/>
</dbReference>
<comment type="catalytic activity">
    <reaction evidence="9">
        <text>(R)-2-hydroxyglutarate + NAD(+) = 2-oxoglutarate + NADH + H(+)</text>
        <dbReference type="Rhea" id="RHEA:49612"/>
        <dbReference type="ChEBI" id="CHEBI:15378"/>
        <dbReference type="ChEBI" id="CHEBI:15801"/>
        <dbReference type="ChEBI" id="CHEBI:16810"/>
        <dbReference type="ChEBI" id="CHEBI:57540"/>
        <dbReference type="ChEBI" id="CHEBI:57945"/>
        <dbReference type="EC" id="1.1.1.399"/>
    </reaction>
</comment>
<sequence length="534" mass="55858">MPFRVLVTDDVDRDGVALLEAEPQLSVDEVPTLPKEELLERIGDYDAIVGRSATKISAELLRRAKRLRVVGRAGVGVDNVAMDVATELGIAVINAPAGNTIAVAELVFGVLISLIRHLPRAVESMRAGRWDRSSLLGTELLGKTIGIVGLGRIGSEVAARAHAFGMQVHAFDPYVADARFTTLRVHRAATLDALLDEADIVTVHTPLTDETTGLIGRRELARLRPGGIVANLARGGIVDDGALAAALESGHVKGAALDVYVAEPLAADSALRKLPNVILTPHIGASTAEAQRNVAVDACAAVRDALLSNELGRSMNVAAVDGQWRELQPAMLVTRRAAAVARALLADMGMRAPQRLTLRCGASLAGGQQALLSAAALGAIEGTAEAERLNMINARALAEARGLELVVGESAALPPLGVEVSLRGAMQELAVAGITSAEGAPRLTRIGGFRVDVNPRQTLIVLTNRDVPGVIGRVGTLLGDAGVNIAEYHQARLAQGGEALAVVSVDGRVDAGVRQRLCDLPDVQSASVVQFREA</sequence>
<dbReference type="Gene3D" id="3.30.70.260">
    <property type="match status" value="1"/>
</dbReference>
<protein>
    <recommendedName>
        <fullName evidence="4 11">D-3-phosphoglycerate dehydrogenase</fullName>
        <ecNumber evidence="11">1.1.1.95</ecNumber>
    </recommendedName>
</protein>
<dbReference type="InterPro" id="IPR045865">
    <property type="entry name" value="ACT-like_dom_sf"/>
</dbReference>
<dbReference type="InterPro" id="IPR029753">
    <property type="entry name" value="D-isomer_DH_CS"/>
</dbReference>
<evidence type="ECO:0000256" key="2">
    <source>
        <dbReference type="ARBA" id="ARBA00005216"/>
    </source>
</evidence>
<evidence type="ECO:0000313" key="13">
    <source>
        <dbReference type="EMBL" id="AHG89218.1"/>
    </source>
</evidence>
<dbReference type="OrthoDB" id="9793626at2"/>
<dbReference type="UniPathway" id="UPA00135">
    <property type="reaction ID" value="UER00196"/>
</dbReference>
<dbReference type="EC" id="1.1.1.95" evidence="11"/>
<comment type="function">
    <text evidence="1">Catalyzes the reversible oxidation of 3-phospho-D-glycerate to 3-phosphonooxypyruvate, the first step of the phosphorylated L-serine biosynthesis pathway. Also catalyzes the reversible oxidation of 2-hydroxyglutarate to 2-oxoglutarate.</text>
</comment>
<dbReference type="SUPFAM" id="SSF51735">
    <property type="entry name" value="NAD(P)-binding Rossmann-fold domains"/>
    <property type="match status" value="1"/>
</dbReference>
<dbReference type="RefSeq" id="WP_025410728.1">
    <property type="nucleotide sequence ID" value="NZ_CP007128.1"/>
</dbReference>
<dbReference type="InterPro" id="IPR006139">
    <property type="entry name" value="D-isomer_2_OHA_DH_cat_dom"/>
</dbReference>
<evidence type="ECO:0000256" key="3">
    <source>
        <dbReference type="ARBA" id="ARBA00005854"/>
    </source>
</evidence>
<dbReference type="STRING" id="861299.J421_1681"/>
<dbReference type="InterPro" id="IPR029009">
    <property type="entry name" value="ASB_dom_sf"/>
</dbReference>
<evidence type="ECO:0000256" key="4">
    <source>
        <dbReference type="ARBA" id="ARBA00021582"/>
    </source>
</evidence>